<protein>
    <submittedName>
        <fullName evidence="2">Uncharacterized protein</fullName>
    </submittedName>
</protein>
<keyword evidence="3" id="KW-1185">Reference proteome</keyword>
<evidence type="ECO:0000256" key="1">
    <source>
        <dbReference type="SAM" id="SignalP"/>
    </source>
</evidence>
<accession>A0A1E7F7Q7</accession>
<feature type="chain" id="PRO_5009192766" evidence="1">
    <location>
        <begin position="27"/>
        <end position="180"/>
    </location>
</feature>
<keyword evidence="1" id="KW-0732">Signal</keyword>
<reference evidence="2 3" key="1">
    <citation type="submission" date="2016-09" db="EMBL/GenBank/DDBJ databases">
        <title>Extensive genetic diversity and differential bi-allelic expression allows diatom success in the polar Southern Ocean.</title>
        <authorList>
            <consortium name="DOE Joint Genome Institute"/>
            <person name="Mock T."/>
            <person name="Otillar R.P."/>
            <person name="Strauss J."/>
            <person name="Dupont C."/>
            <person name="Frickenhaus S."/>
            <person name="Maumus F."/>
            <person name="Mcmullan M."/>
            <person name="Sanges R."/>
            <person name="Schmutz J."/>
            <person name="Toseland A."/>
            <person name="Valas R."/>
            <person name="Veluchamy A."/>
            <person name="Ward B.J."/>
            <person name="Allen A."/>
            <person name="Barry K."/>
            <person name="Falciatore A."/>
            <person name="Ferrante M."/>
            <person name="Fortunato A.E."/>
            <person name="Gloeckner G."/>
            <person name="Gruber A."/>
            <person name="Hipkin R."/>
            <person name="Janech M."/>
            <person name="Kroth P."/>
            <person name="Leese F."/>
            <person name="Lindquist E."/>
            <person name="Lyon B.R."/>
            <person name="Martin J."/>
            <person name="Mayer C."/>
            <person name="Parker M."/>
            <person name="Quesneville H."/>
            <person name="Raymond J."/>
            <person name="Uhlig C."/>
            <person name="Valentin K.U."/>
            <person name="Worden A.Z."/>
            <person name="Armbrust E.V."/>
            <person name="Bowler C."/>
            <person name="Green B."/>
            <person name="Moulton V."/>
            <person name="Van Oosterhout C."/>
            <person name="Grigoriev I."/>
        </authorList>
    </citation>
    <scope>NUCLEOTIDE SEQUENCE [LARGE SCALE GENOMIC DNA]</scope>
    <source>
        <strain evidence="2 3">CCMP1102</strain>
    </source>
</reference>
<proteinExistence type="predicted"/>
<evidence type="ECO:0000313" key="2">
    <source>
        <dbReference type="EMBL" id="OEU14232.1"/>
    </source>
</evidence>
<dbReference type="AlphaFoldDB" id="A0A1E7F7Q7"/>
<dbReference type="InParanoid" id="A0A1E7F7Q7"/>
<gene>
    <name evidence="2" type="ORF">FRACYDRAFT_269552</name>
</gene>
<feature type="signal peptide" evidence="1">
    <location>
        <begin position="1"/>
        <end position="26"/>
    </location>
</feature>
<name>A0A1E7F7Q7_9STRA</name>
<evidence type="ECO:0000313" key="3">
    <source>
        <dbReference type="Proteomes" id="UP000095751"/>
    </source>
</evidence>
<dbReference type="EMBL" id="KV784360">
    <property type="protein sequence ID" value="OEU14232.1"/>
    <property type="molecule type" value="Genomic_DNA"/>
</dbReference>
<organism evidence="2 3">
    <name type="scientific">Fragilariopsis cylindrus CCMP1102</name>
    <dbReference type="NCBI Taxonomy" id="635003"/>
    <lineage>
        <taxon>Eukaryota</taxon>
        <taxon>Sar</taxon>
        <taxon>Stramenopiles</taxon>
        <taxon>Ochrophyta</taxon>
        <taxon>Bacillariophyta</taxon>
        <taxon>Bacillariophyceae</taxon>
        <taxon>Bacillariophycidae</taxon>
        <taxon>Bacillariales</taxon>
        <taxon>Bacillariaceae</taxon>
        <taxon>Fragilariopsis</taxon>
    </lineage>
</organism>
<dbReference type="Proteomes" id="UP000095751">
    <property type="component" value="Unassembled WGS sequence"/>
</dbReference>
<dbReference type="KEGG" id="fcy:FRACYDRAFT_269552"/>
<sequence length="180" mass="18648">MNFYPSSLLIFITLALWLSCSCVVDASISRQECKDQGGVVVGDIGDGAIFQPDYLCAINDEAPSNTVLAQDIEPIFSKVEVCCGGTVVTTISRQECKDKGGVVVGDIGDGAIHRSGYLCPTNGEAPSDRVFELDGGPIAIEGEVCCGGADGDPTSGGPLFNQQNAISALQAALASLIIFL</sequence>